<sequence length="433" mass="48021">MCRVRFGLTDIHFEECRPSLPRESYYRPLVVAIPSIVEKRQEKSGSRPIAKGVTEKKDVVGVTPNVGITKSYKKSQSSGVKAFDGSARSSSLSSSLLRDDGGPNCTGTRVKLEAPTTGIKRPRTLSSSSSSLSDESWPRKPTKNTTRQLATTPAVLPKLASPTKTKCNIKCTKASALKSTKKSGKAPPTKKVRFVMDMGDAMIPHHPVSDTSSSHSSDVSYTDPPSPVEPYDAYSGYYRAPGASRTHGNKYNTASLLARWQREEEFGTDWLFDSEEGSEVDVQHLPVKNTPLKLMHYNGIRLQSDRMHPNTSLALLKRPGTGPQGIAWDLESEMGSRQHCAGLQPMESHLQWRKSAMPRHPVEGPKRSGKKFLEPASAKSKSYTEREHDRMLIPERHQASEKAKKKAKRKAKTYLPPQAITEDIEDDRQRSTP</sequence>
<keyword evidence="3" id="KW-1185">Reference proteome</keyword>
<gene>
    <name evidence="2" type="ORF">JMJ35_007181</name>
</gene>
<evidence type="ECO:0000256" key="1">
    <source>
        <dbReference type="SAM" id="MobiDB-lite"/>
    </source>
</evidence>
<feature type="compositionally biased region" description="Basic residues" evidence="1">
    <location>
        <begin position="403"/>
        <end position="412"/>
    </location>
</feature>
<organism evidence="2 3">
    <name type="scientific">Cladonia borealis</name>
    <dbReference type="NCBI Taxonomy" id="184061"/>
    <lineage>
        <taxon>Eukaryota</taxon>
        <taxon>Fungi</taxon>
        <taxon>Dikarya</taxon>
        <taxon>Ascomycota</taxon>
        <taxon>Pezizomycotina</taxon>
        <taxon>Lecanoromycetes</taxon>
        <taxon>OSLEUM clade</taxon>
        <taxon>Lecanoromycetidae</taxon>
        <taxon>Lecanorales</taxon>
        <taxon>Lecanorineae</taxon>
        <taxon>Cladoniaceae</taxon>
        <taxon>Cladonia</taxon>
    </lineage>
</organism>
<reference evidence="2" key="1">
    <citation type="submission" date="2023-03" db="EMBL/GenBank/DDBJ databases">
        <title>Complete genome of Cladonia borealis.</title>
        <authorList>
            <person name="Park H."/>
        </authorList>
    </citation>
    <scope>NUCLEOTIDE SEQUENCE</scope>
    <source>
        <strain evidence="2">ANT050790</strain>
    </source>
</reference>
<dbReference type="Proteomes" id="UP001166286">
    <property type="component" value="Unassembled WGS sequence"/>
</dbReference>
<dbReference type="EMBL" id="JAFEKC020000015">
    <property type="protein sequence ID" value="KAK0510749.1"/>
    <property type="molecule type" value="Genomic_DNA"/>
</dbReference>
<feature type="compositionally biased region" description="Low complexity" evidence="1">
    <location>
        <begin position="204"/>
        <end position="223"/>
    </location>
</feature>
<dbReference type="AlphaFoldDB" id="A0AA39V438"/>
<feature type="compositionally biased region" description="Basic and acidic residues" evidence="1">
    <location>
        <begin position="382"/>
        <end position="402"/>
    </location>
</feature>
<accession>A0AA39V438</accession>
<feature type="region of interest" description="Disordered" evidence="1">
    <location>
        <begin position="70"/>
        <end position="153"/>
    </location>
</feature>
<proteinExistence type="predicted"/>
<protein>
    <submittedName>
        <fullName evidence="2">Uncharacterized protein</fullName>
    </submittedName>
</protein>
<evidence type="ECO:0000313" key="2">
    <source>
        <dbReference type="EMBL" id="KAK0510749.1"/>
    </source>
</evidence>
<comment type="caution">
    <text evidence="2">The sequence shown here is derived from an EMBL/GenBank/DDBJ whole genome shotgun (WGS) entry which is preliminary data.</text>
</comment>
<feature type="region of interest" description="Disordered" evidence="1">
    <location>
        <begin position="355"/>
        <end position="433"/>
    </location>
</feature>
<feature type="region of interest" description="Disordered" evidence="1">
    <location>
        <begin position="204"/>
        <end position="226"/>
    </location>
</feature>
<evidence type="ECO:0000313" key="3">
    <source>
        <dbReference type="Proteomes" id="UP001166286"/>
    </source>
</evidence>
<name>A0AA39V438_9LECA</name>
<feature type="compositionally biased region" description="Low complexity" evidence="1">
    <location>
        <begin position="84"/>
        <end position="96"/>
    </location>
</feature>